<feature type="disulfide bond" description="Redox-active" evidence="12">
    <location>
        <begin position="41"/>
        <end position="46"/>
    </location>
</feature>
<dbReference type="STRING" id="1246581.A0A2H9TQJ1"/>
<reference evidence="17 18" key="1">
    <citation type="submission" date="2016-10" db="EMBL/GenBank/DDBJ databases">
        <title>The genome of Paramicrosporidium saccamoebae is the missing link in understanding Cryptomycota and Microsporidia evolution.</title>
        <authorList>
            <person name="Quandt C.A."/>
            <person name="Beaudet D."/>
            <person name="Corsaro D."/>
            <person name="Michel R."/>
            <person name="Corradi N."/>
            <person name="James T."/>
        </authorList>
    </citation>
    <scope>NUCLEOTIDE SEQUENCE [LARGE SCALE GENOMIC DNA]</scope>
    <source>
        <strain evidence="17 18">KSL3</strain>
    </source>
</reference>
<comment type="subcellular location">
    <subcellularLocation>
        <location evidence="14">Cytoplasm</location>
    </subcellularLocation>
</comment>
<feature type="active site" description="Proton acceptor" evidence="10">
    <location>
        <position position="446"/>
    </location>
</feature>
<dbReference type="EC" id="1.8.1.7" evidence="2 14"/>
<dbReference type="GO" id="GO:0005739">
    <property type="term" value="C:mitochondrion"/>
    <property type="evidence" value="ECO:0007669"/>
    <property type="project" value="EnsemblFungi"/>
</dbReference>
<keyword evidence="6 13" id="KW-0560">Oxidoreductase</keyword>
<keyword evidence="11" id="KW-0547">Nucleotide-binding</keyword>
<dbReference type="GO" id="GO:0050660">
    <property type="term" value="F:flavin adenine dinucleotide binding"/>
    <property type="evidence" value="ECO:0007669"/>
    <property type="project" value="InterPro"/>
</dbReference>
<name>A0A2H9TQJ1_9FUNG</name>
<keyword evidence="4 13" id="KW-0285">Flavoprotein</keyword>
<evidence type="ECO:0000256" key="3">
    <source>
        <dbReference type="ARBA" id="ARBA00017111"/>
    </source>
</evidence>
<dbReference type="PROSITE" id="PS00076">
    <property type="entry name" value="PYRIDINE_REDOX_1"/>
    <property type="match status" value="1"/>
</dbReference>
<evidence type="ECO:0000256" key="14">
    <source>
        <dbReference type="RuleBase" id="RU365016"/>
    </source>
</evidence>
<evidence type="ECO:0000256" key="5">
    <source>
        <dbReference type="ARBA" id="ARBA00022827"/>
    </source>
</evidence>
<dbReference type="PRINTS" id="PR00411">
    <property type="entry name" value="PNDRDTASEI"/>
</dbReference>
<evidence type="ECO:0000256" key="12">
    <source>
        <dbReference type="PIRSR" id="PIRSR000350-4"/>
    </source>
</evidence>
<dbReference type="PRINTS" id="PR00368">
    <property type="entry name" value="FADPNR"/>
</dbReference>
<dbReference type="OrthoDB" id="5956163at2759"/>
<evidence type="ECO:0000313" key="18">
    <source>
        <dbReference type="Proteomes" id="UP000240830"/>
    </source>
</evidence>
<organism evidence="17 18">
    <name type="scientific">Paramicrosporidium saccamoebae</name>
    <dbReference type="NCBI Taxonomy" id="1246581"/>
    <lineage>
        <taxon>Eukaryota</taxon>
        <taxon>Fungi</taxon>
        <taxon>Fungi incertae sedis</taxon>
        <taxon>Cryptomycota</taxon>
        <taxon>Cryptomycota incertae sedis</taxon>
        <taxon>Paramicrosporidium</taxon>
    </lineage>
</organism>
<feature type="binding site" evidence="11">
    <location>
        <position position="50"/>
    </location>
    <ligand>
        <name>FAD</name>
        <dbReference type="ChEBI" id="CHEBI:57692"/>
    </ligand>
</feature>
<evidence type="ECO:0000256" key="10">
    <source>
        <dbReference type="PIRSR" id="PIRSR000350-2"/>
    </source>
</evidence>
<keyword evidence="8 13" id="KW-0676">Redox-active center</keyword>
<dbReference type="GO" id="GO:0034599">
    <property type="term" value="P:cellular response to oxidative stress"/>
    <property type="evidence" value="ECO:0007669"/>
    <property type="project" value="EnsemblFungi"/>
</dbReference>
<evidence type="ECO:0000256" key="9">
    <source>
        <dbReference type="ARBA" id="ARBA00056905"/>
    </source>
</evidence>
<dbReference type="SUPFAM" id="SSF51905">
    <property type="entry name" value="FAD/NAD(P)-binding domain"/>
    <property type="match status" value="1"/>
</dbReference>
<evidence type="ECO:0000313" key="17">
    <source>
        <dbReference type="EMBL" id="PJF19930.1"/>
    </source>
</evidence>
<dbReference type="GO" id="GO:0006749">
    <property type="term" value="P:glutathione metabolic process"/>
    <property type="evidence" value="ECO:0007669"/>
    <property type="project" value="EnsemblFungi"/>
</dbReference>
<evidence type="ECO:0000256" key="11">
    <source>
        <dbReference type="PIRSR" id="PIRSR000350-3"/>
    </source>
</evidence>
<dbReference type="InterPro" id="IPR036188">
    <property type="entry name" value="FAD/NAD-bd_sf"/>
</dbReference>
<evidence type="ECO:0000256" key="8">
    <source>
        <dbReference type="ARBA" id="ARBA00023284"/>
    </source>
</evidence>
<comment type="catalytic activity">
    <reaction evidence="14">
        <text>2 glutathione + NADP(+) = glutathione disulfide + NADPH + H(+)</text>
        <dbReference type="Rhea" id="RHEA:11740"/>
        <dbReference type="ChEBI" id="CHEBI:15378"/>
        <dbReference type="ChEBI" id="CHEBI:57783"/>
        <dbReference type="ChEBI" id="CHEBI:57925"/>
        <dbReference type="ChEBI" id="CHEBI:58297"/>
        <dbReference type="ChEBI" id="CHEBI:58349"/>
        <dbReference type="EC" id="1.8.1.7"/>
    </reaction>
</comment>
<keyword evidence="5 11" id="KW-0274">FAD</keyword>
<sequence length="457" mass="49491">MTIFDLAVIGGGSGGLAAARRAARYGARVVLVELSRLGGTCVNLGCVPKKLMYNAASLADSRIEARSYAFKGVEEEVDWPVLVERRDAYIRRLNSIYESNLAKDGVTVMQGRASFKSRDTIIVQHGNENTEVQAKHVIIATGSTAETPNVSGKELGITSDGFFALRKKPKKVGIVGSGYVGVELAGVLHSLGSATTLWCRRDGVLSHFDHMLSETVTSEMQRVGIDIRTMSQVKEVRKGADGKLVVCFTQSNGSHECHGYDSLIWAVGRRPNTGGLNLESAGVTVDETGHIKVDDYQNTMVEGIYALGDVTGPHPLTPVAVAAGRKLSDRLFGGQKDAKMDYEGIPSVVFSHPAPCGTIGISEKAARAQYPNVKIYETSFTNLYYALMETEQKCRTKYKLICVGEEERVVGLHMVGRASDEILQGFAVAFKMGACKRDFDRCVAIHPTAAEELVTMT</sequence>
<dbReference type="Gene3D" id="3.50.50.60">
    <property type="entry name" value="FAD/NAD(P)-binding domain"/>
    <property type="match status" value="2"/>
</dbReference>
<gene>
    <name evidence="17" type="ORF">PSACC_00252</name>
</gene>
<dbReference type="PANTHER" id="PTHR42737:SF2">
    <property type="entry name" value="GLUTATHIONE REDUCTASE"/>
    <property type="match status" value="1"/>
</dbReference>
<evidence type="ECO:0000256" key="7">
    <source>
        <dbReference type="ARBA" id="ARBA00023157"/>
    </source>
</evidence>
<feature type="binding site" evidence="11">
    <location>
        <position position="268"/>
    </location>
    <ligand>
        <name>NAD(+)</name>
        <dbReference type="ChEBI" id="CHEBI:57540"/>
    </ligand>
</feature>
<feature type="domain" description="FAD/NAD(P)-binding" evidence="16">
    <location>
        <begin position="4"/>
        <end position="324"/>
    </location>
</feature>
<dbReference type="PIRSF" id="PIRSF000350">
    <property type="entry name" value="Mercury_reductase_MerA"/>
    <property type="match status" value="1"/>
</dbReference>
<dbReference type="GO" id="GO:0005777">
    <property type="term" value="C:peroxisome"/>
    <property type="evidence" value="ECO:0007669"/>
    <property type="project" value="EnsemblFungi"/>
</dbReference>
<feature type="binding site" evidence="11">
    <location>
        <begin position="176"/>
        <end position="183"/>
    </location>
    <ligand>
        <name>NAD(+)</name>
        <dbReference type="ChEBI" id="CHEBI:57540"/>
    </ligand>
</feature>
<comment type="function">
    <text evidence="9 14">Catalyzes the reduction of glutathione disulfide (GSSG) to reduced glutathione (GSH). Constitutes the major mechanism to maintain a high GSH:GSSG ratio in the cytosol.</text>
</comment>
<dbReference type="Proteomes" id="UP000240830">
    <property type="component" value="Unassembled WGS sequence"/>
</dbReference>
<dbReference type="InterPro" id="IPR023753">
    <property type="entry name" value="FAD/NAD-binding_dom"/>
</dbReference>
<dbReference type="GO" id="GO:0005829">
    <property type="term" value="C:cytosol"/>
    <property type="evidence" value="ECO:0007669"/>
    <property type="project" value="EnsemblFungi"/>
</dbReference>
<evidence type="ECO:0000256" key="13">
    <source>
        <dbReference type="RuleBase" id="RU003691"/>
    </source>
</evidence>
<dbReference type="Pfam" id="PF02852">
    <property type="entry name" value="Pyr_redox_dim"/>
    <property type="match status" value="1"/>
</dbReference>
<dbReference type="NCBIfam" id="NF004776">
    <property type="entry name" value="PRK06116.1"/>
    <property type="match status" value="1"/>
</dbReference>
<dbReference type="GO" id="GO:0050661">
    <property type="term" value="F:NADP binding"/>
    <property type="evidence" value="ECO:0007669"/>
    <property type="project" value="InterPro"/>
</dbReference>
<keyword evidence="7" id="KW-1015">Disulfide bond</keyword>
<dbReference type="NCBIfam" id="TIGR01421">
    <property type="entry name" value="gluta_reduc_1"/>
    <property type="match status" value="1"/>
</dbReference>
<feature type="binding site" evidence="11">
    <location>
        <position position="309"/>
    </location>
    <ligand>
        <name>FAD</name>
        <dbReference type="ChEBI" id="CHEBI:57692"/>
    </ligand>
</feature>
<evidence type="ECO:0000256" key="2">
    <source>
        <dbReference type="ARBA" id="ARBA00012607"/>
    </source>
</evidence>
<feature type="domain" description="Pyridine nucleotide-disulphide oxidoreductase dimerisation" evidence="15">
    <location>
        <begin position="345"/>
        <end position="456"/>
    </location>
</feature>
<dbReference type="AlphaFoldDB" id="A0A2H9TQJ1"/>
<dbReference type="SUPFAM" id="SSF55424">
    <property type="entry name" value="FAD/NAD-linked reductases, dimerisation (C-terminal) domain"/>
    <property type="match status" value="1"/>
</dbReference>
<evidence type="ECO:0000256" key="6">
    <source>
        <dbReference type="ARBA" id="ARBA00023002"/>
    </source>
</evidence>
<dbReference type="GO" id="GO:0005634">
    <property type="term" value="C:nucleus"/>
    <property type="evidence" value="ECO:0007669"/>
    <property type="project" value="EnsemblFungi"/>
</dbReference>
<protein>
    <recommendedName>
        <fullName evidence="3 14">Glutathione reductase</fullName>
        <ecNumber evidence="2 14">1.8.1.7</ecNumber>
    </recommendedName>
</protein>
<comment type="cofactor">
    <cofactor evidence="11">
        <name>FAD</name>
        <dbReference type="ChEBI" id="CHEBI:57692"/>
    </cofactor>
    <text evidence="11">Binds 1 FAD per subunit.</text>
</comment>
<accession>A0A2H9TQJ1</accession>
<dbReference type="EMBL" id="MTSL01000025">
    <property type="protein sequence ID" value="PJF19930.1"/>
    <property type="molecule type" value="Genomic_DNA"/>
</dbReference>
<dbReference type="InterPro" id="IPR004099">
    <property type="entry name" value="Pyr_nucl-diS_OxRdtase_dimer"/>
</dbReference>
<keyword evidence="14" id="KW-0521">NADP</keyword>
<keyword evidence="18" id="KW-1185">Reference proteome</keyword>
<dbReference type="InterPro" id="IPR006322">
    <property type="entry name" value="Glutathione_Rdtase_euk/bac"/>
</dbReference>
<evidence type="ECO:0000256" key="1">
    <source>
        <dbReference type="ARBA" id="ARBA00007532"/>
    </source>
</evidence>
<dbReference type="Pfam" id="PF07992">
    <property type="entry name" value="Pyr_redox_2"/>
    <property type="match status" value="1"/>
</dbReference>
<dbReference type="GO" id="GO:0004362">
    <property type="term" value="F:glutathione-disulfide reductase (NADPH) activity"/>
    <property type="evidence" value="ECO:0007669"/>
    <property type="project" value="UniProtKB-EC"/>
</dbReference>
<proteinExistence type="inferred from homology"/>
<dbReference type="FunFam" id="3.50.50.60:FF:000235">
    <property type="entry name" value="Glutathione reductase"/>
    <property type="match status" value="1"/>
</dbReference>
<evidence type="ECO:0000259" key="15">
    <source>
        <dbReference type="Pfam" id="PF02852"/>
    </source>
</evidence>
<dbReference type="GO" id="GO:0045454">
    <property type="term" value="P:cell redox homeostasis"/>
    <property type="evidence" value="ECO:0007669"/>
    <property type="project" value="EnsemblFungi"/>
</dbReference>
<comment type="caution">
    <text evidence="17">The sequence shown here is derived from an EMBL/GenBank/DDBJ whole genome shotgun (WGS) entry which is preliminary data.</text>
</comment>
<dbReference type="PANTHER" id="PTHR42737">
    <property type="entry name" value="GLUTATHIONE REDUCTASE"/>
    <property type="match status" value="1"/>
</dbReference>
<dbReference type="InterPro" id="IPR001100">
    <property type="entry name" value="Pyr_nuc-diS_OxRdtase"/>
</dbReference>
<dbReference type="InterPro" id="IPR012999">
    <property type="entry name" value="Pyr_OxRdtase_I_AS"/>
</dbReference>
<evidence type="ECO:0000256" key="4">
    <source>
        <dbReference type="ARBA" id="ARBA00022630"/>
    </source>
</evidence>
<evidence type="ECO:0000259" key="16">
    <source>
        <dbReference type="Pfam" id="PF07992"/>
    </source>
</evidence>
<keyword evidence="11" id="KW-0520">NAD</keyword>
<dbReference type="Gene3D" id="3.30.390.30">
    <property type="match status" value="1"/>
</dbReference>
<comment type="similarity">
    <text evidence="1 13">Belongs to the class-I pyridine nucleotide-disulfide oxidoreductase family.</text>
</comment>
<feature type="binding site" evidence="11">
    <location>
        <begin position="141"/>
        <end position="143"/>
    </location>
    <ligand>
        <name>FAD</name>
        <dbReference type="ChEBI" id="CHEBI:57692"/>
    </ligand>
</feature>
<dbReference type="InterPro" id="IPR016156">
    <property type="entry name" value="FAD/NAD-linked_Rdtase_dimer_sf"/>
</dbReference>
<keyword evidence="14" id="KW-0963">Cytoplasm</keyword>
<dbReference type="InterPro" id="IPR046952">
    <property type="entry name" value="GSHR/TRXR-like"/>
</dbReference>